<accession>A0A9Q1GH65</accession>
<organism evidence="1 2">
    <name type="scientific">Carnegiea gigantea</name>
    <dbReference type="NCBI Taxonomy" id="171969"/>
    <lineage>
        <taxon>Eukaryota</taxon>
        <taxon>Viridiplantae</taxon>
        <taxon>Streptophyta</taxon>
        <taxon>Embryophyta</taxon>
        <taxon>Tracheophyta</taxon>
        <taxon>Spermatophyta</taxon>
        <taxon>Magnoliopsida</taxon>
        <taxon>eudicotyledons</taxon>
        <taxon>Gunneridae</taxon>
        <taxon>Pentapetalae</taxon>
        <taxon>Caryophyllales</taxon>
        <taxon>Cactineae</taxon>
        <taxon>Cactaceae</taxon>
        <taxon>Cactoideae</taxon>
        <taxon>Echinocereeae</taxon>
        <taxon>Carnegiea</taxon>
    </lineage>
</organism>
<dbReference type="EMBL" id="JAKOGI010005521">
    <property type="protein sequence ID" value="KAJ8419309.1"/>
    <property type="molecule type" value="Genomic_DNA"/>
</dbReference>
<dbReference type="Proteomes" id="UP001153076">
    <property type="component" value="Unassembled WGS sequence"/>
</dbReference>
<dbReference type="OrthoDB" id="1580622at2759"/>
<evidence type="ECO:0000313" key="1">
    <source>
        <dbReference type="EMBL" id="KAJ8419309.1"/>
    </source>
</evidence>
<evidence type="ECO:0000313" key="2">
    <source>
        <dbReference type="Proteomes" id="UP001153076"/>
    </source>
</evidence>
<sequence>MTFTHNRQKPDQTFYISKPCYNRTLSILSSSKKKLRVENPMSQSTILPFPSLSNKAKLNRLVLVINAQECSWQGKALTSIFHIQDQHDQRAEGFEDVTRVMTKYYQELLGRKNPHRTRVDPLIDGFEAFIMSLRKLKISRKFRGLIHALVNAAIYNIWQVRNRKLFNSLSSPAQEIWKDIKKQITLRVLQLHQSS</sequence>
<name>A0A9Q1GH65_9CARY</name>
<proteinExistence type="predicted"/>
<dbReference type="AlphaFoldDB" id="A0A9Q1GH65"/>
<gene>
    <name evidence="1" type="ORF">Cgig2_009220</name>
</gene>
<keyword evidence="2" id="KW-1185">Reference proteome</keyword>
<reference evidence="1" key="1">
    <citation type="submission" date="2022-04" db="EMBL/GenBank/DDBJ databases">
        <title>Carnegiea gigantea Genome sequencing and assembly v2.</title>
        <authorList>
            <person name="Copetti D."/>
            <person name="Sanderson M.J."/>
            <person name="Burquez A."/>
            <person name="Wojciechowski M.F."/>
        </authorList>
    </citation>
    <scope>NUCLEOTIDE SEQUENCE</scope>
    <source>
        <strain evidence="1">SGP5-SGP5p</strain>
        <tissue evidence="1">Aerial part</tissue>
    </source>
</reference>
<comment type="caution">
    <text evidence="1">The sequence shown here is derived from an EMBL/GenBank/DDBJ whole genome shotgun (WGS) entry which is preliminary data.</text>
</comment>
<protein>
    <submittedName>
        <fullName evidence="1">Uncharacterized protein</fullName>
    </submittedName>
</protein>